<name>A0AAW2XCL6_9LAMI</name>
<proteinExistence type="predicted"/>
<dbReference type="EMBL" id="JACGWN010000004">
    <property type="protein sequence ID" value="KAL0451738.1"/>
    <property type="molecule type" value="Genomic_DNA"/>
</dbReference>
<accession>A0AAW2XCL6</accession>
<dbReference type="SUPFAM" id="SSF54160">
    <property type="entry name" value="Chromo domain-like"/>
    <property type="match status" value="1"/>
</dbReference>
<dbReference type="InterPro" id="IPR023780">
    <property type="entry name" value="Chromo_domain"/>
</dbReference>
<dbReference type="Gene3D" id="2.40.50.40">
    <property type="match status" value="1"/>
</dbReference>
<dbReference type="Pfam" id="PF00385">
    <property type="entry name" value="Chromo"/>
    <property type="match status" value="1"/>
</dbReference>
<sequence>MLPEEILQTRVLWRNGKLCQEALVKWVGTKIEEATWELLSPLLKKYPNLLQQVDVGSLLSRLESFIIDEAPLGLEDKANFEEVSTDMSSSSPSVEAHSCKLKQRIKNPIWLKDYV</sequence>
<feature type="domain" description="Chromo" evidence="1">
    <location>
        <begin position="3"/>
        <end position="52"/>
    </location>
</feature>
<dbReference type="InterPro" id="IPR016197">
    <property type="entry name" value="Chromo-like_dom_sf"/>
</dbReference>
<dbReference type="AlphaFoldDB" id="A0AAW2XCL6"/>
<comment type="caution">
    <text evidence="2">The sequence shown here is derived from an EMBL/GenBank/DDBJ whole genome shotgun (WGS) entry which is preliminary data.</text>
</comment>
<reference evidence="2" key="1">
    <citation type="submission" date="2020-06" db="EMBL/GenBank/DDBJ databases">
        <authorList>
            <person name="Li T."/>
            <person name="Hu X."/>
            <person name="Zhang T."/>
            <person name="Song X."/>
            <person name="Zhang H."/>
            <person name="Dai N."/>
            <person name="Sheng W."/>
            <person name="Hou X."/>
            <person name="Wei L."/>
        </authorList>
    </citation>
    <scope>NUCLEOTIDE SEQUENCE</scope>
    <source>
        <strain evidence="2">KEN1</strain>
        <tissue evidence="2">Leaf</tissue>
    </source>
</reference>
<evidence type="ECO:0000313" key="2">
    <source>
        <dbReference type="EMBL" id="KAL0451738.1"/>
    </source>
</evidence>
<protein>
    <recommendedName>
        <fullName evidence="1">Chromo domain-containing protein</fullName>
    </recommendedName>
</protein>
<gene>
    <name evidence="2" type="ORF">Slati_1151900</name>
</gene>
<evidence type="ECO:0000259" key="1">
    <source>
        <dbReference type="Pfam" id="PF00385"/>
    </source>
</evidence>
<reference evidence="2" key="2">
    <citation type="journal article" date="2024" name="Plant">
        <title>Genomic evolution and insights into agronomic trait innovations of Sesamum species.</title>
        <authorList>
            <person name="Miao H."/>
            <person name="Wang L."/>
            <person name="Qu L."/>
            <person name="Liu H."/>
            <person name="Sun Y."/>
            <person name="Le M."/>
            <person name="Wang Q."/>
            <person name="Wei S."/>
            <person name="Zheng Y."/>
            <person name="Lin W."/>
            <person name="Duan Y."/>
            <person name="Cao H."/>
            <person name="Xiong S."/>
            <person name="Wang X."/>
            <person name="Wei L."/>
            <person name="Li C."/>
            <person name="Ma Q."/>
            <person name="Ju M."/>
            <person name="Zhao R."/>
            <person name="Li G."/>
            <person name="Mu C."/>
            <person name="Tian Q."/>
            <person name="Mei H."/>
            <person name="Zhang T."/>
            <person name="Gao T."/>
            <person name="Zhang H."/>
        </authorList>
    </citation>
    <scope>NUCLEOTIDE SEQUENCE</scope>
    <source>
        <strain evidence="2">KEN1</strain>
    </source>
</reference>
<organism evidence="2">
    <name type="scientific">Sesamum latifolium</name>
    <dbReference type="NCBI Taxonomy" id="2727402"/>
    <lineage>
        <taxon>Eukaryota</taxon>
        <taxon>Viridiplantae</taxon>
        <taxon>Streptophyta</taxon>
        <taxon>Embryophyta</taxon>
        <taxon>Tracheophyta</taxon>
        <taxon>Spermatophyta</taxon>
        <taxon>Magnoliopsida</taxon>
        <taxon>eudicotyledons</taxon>
        <taxon>Gunneridae</taxon>
        <taxon>Pentapetalae</taxon>
        <taxon>asterids</taxon>
        <taxon>lamiids</taxon>
        <taxon>Lamiales</taxon>
        <taxon>Pedaliaceae</taxon>
        <taxon>Sesamum</taxon>
    </lineage>
</organism>